<comment type="subcellular location">
    <subcellularLocation>
        <location evidence="1">Cell membrane</location>
        <topology evidence="1">Peripheral membrane protein</topology>
    </subcellularLocation>
</comment>
<feature type="domain" description="ABC transporter" evidence="7">
    <location>
        <begin position="9"/>
        <end position="259"/>
    </location>
</feature>
<evidence type="ECO:0000313" key="8">
    <source>
        <dbReference type="EMBL" id="CAB4545853.1"/>
    </source>
</evidence>
<dbReference type="SUPFAM" id="SSF52540">
    <property type="entry name" value="P-loop containing nucleoside triphosphate hydrolases"/>
    <property type="match status" value="1"/>
</dbReference>
<dbReference type="Pfam" id="PF00005">
    <property type="entry name" value="ABC_tran"/>
    <property type="match status" value="1"/>
</dbReference>
<reference evidence="8" key="1">
    <citation type="submission" date="2020-05" db="EMBL/GenBank/DDBJ databases">
        <authorList>
            <person name="Chiriac C."/>
            <person name="Salcher M."/>
            <person name="Ghai R."/>
            <person name="Kavagutti S V."/>
        </authorList>
    </citation>
    <scope>NUCLEOTIDE SEQUENCE</scope>
</reference>
<dbReference type="InterPro" id="IPR027417">
    <property type="entry name" value="P-loop_NTPase"/>
</dbReference>
<evidence type="ECO:0000256" key="1">
    <source>
        <dbReference type="ARBA" id="ARBA00004202"/>
    </source>
</evidence>
<dbReference type="InterPro" id="IPR050388">
    <property type="entry name" value="ABC_Ni/Peptide_Import"/>
</dbReference>
<dbReference type="InterPro" id="IPR017871">
    <property type="entry name" value="ABC_transporter-like_CS"/>
</dbReference>
<dbReference type="SMART" id="SM00382">
    <property type="entry name" value="AAA"/>
    <property type="match status" value="1"/>
</dbReference>
<keyword evidence="2" id="KW-0813">Transport</keyword>
<dbReference type="GO" id="GO:0005886">
    <property type="term" value="C:plasma membrane"/>
    <property type="evidence" value="ECO:0007669"/>
    <property type="project" value="UniProtKB-SubCell"/>
</dbReference>
<sequence length="329" mass="35543">MSTPNKPLIQIKDVVIGIPHKRRPTLIIVNNANFDINYGEMVGIVGESGSGKTMICRTMIGTLERRGGKILSGDVIFEGQSLATASESDWKKLRGKSIGYVPQSALAGPNPVLTIEAQLAEALRNTGDTKNIKARSKELLDLVKIRRVDTVMKQYPYQLSGGMRQRVMIACALATSPKLLIADEPTTGLDVTVQSQIMDLLKEIRSSMGTAIVLISHDLALIDEVCDRVVVMHAGATVEVGSVKDLEKPRHPYTIALNSSRIDIAEPGSELVTIKGSAPSVGEWNPGCRFADRCSIVQSDCRIGDHPALIGGSGTHQTACIHTELLERI</sequence>
<dbReference type="AlphaFoldDB" id="A0A6J6C5N9"/>
<dbReference type="PANTHER" id="PTHR43297:SF2">
    <property type="entry name" value="DIPEPTIDE TRANSPORT ATP-BINDING PROTEIN DPPD"/>
    <property type="match status" value="1"/>
</dbReference>
<dbReference type="InterPro" id="IPR003439">
    <property type="entry name" value="ABC_transporter-like_ATP-bd"/>
</dbReference>
<keyword evidence="3" id="KW-1003">Cell membrane</keyword>
<evidence type="ECO:0000256" key="6">
    <source>
        <dbReference type="ARBA" id="ARBA00023136"/>
    </source>
</evidence>
<dbReference type="PROSITE" id="PS00211">
    <property type="entry name" value="ABC_TRANSPORTER_1"/>
    <property type="match status" value="1"/>
</dbReference>
<dbReference type="EMBL" id="CAEZSV010000009">
    <property type="protein sequence ID" value="CAB4545853.1"/>
    <property type="molecule type" value="Genomic_DNA"/>
</dbReference>
<dbReference type="GO" id="GO:0015833">
    <property type="term" value="P:peptide transport"/>
    <property type="evidence" value="ECO:0007669"/>
    <property type="project" value="InterPro"/>
</dbReference>
<evidence type="ECO:0000256" key="4">
    <source>
        <dbReference type="ARBA" id="ARBA00022741"/>
    </source>
</evidence>
<dbReference type="InterPro" id="IPR003593">
    <property type="entry name" value="AAA+_ATPase"/>
</dbReference>
<keyword evidence="5" id="KW-0067">ATP-binding</keyword>
<evidence type="ECO:0000259" key="7">
    <source>
        <dbReference type="PROSITE" id="PS50893"/>
    </source>
</evidence>
<dbReference type="Gene3D" id="3.40.50.300">
    <property type="entry name" value="P-loop containing nucleotide triphosphate hydrolases"/>
    <property type="match status" value="1"/>
</dbReference>
<protein>
    <submittedName>
        <fullName evidence="8">Unannotated protein</fullName>
    </submittedName>
</protein>
<dbReference type="PROSITE" id="PS50893">
    <property type="entry name" value="ABC_TRANSPORTER_2"/>
    <property type="match status" value="1"/>
</dbReference>
<dbReference type="GO" id="GO:0005524">
    <property type="term" value="F:ATP binding"/>
    <property type="evidence" value="ECO:0007669"/>
    <property type="project" value="UniProtKB-KW"/>
</dbReference>
<evidence type="ECO:0000256" key="5">
    <source>
        <dbReference type="ARBA" id="ARBA00022840"/>
    </source>
</evidence>
<keyword evidence="6" id="KW-0472">Membrane</keyword>
<organism evidence="8">
    <name type="scientific">freshwater metagenome</name>
    <dbReference type="NCBI Taxonomy" id="449393"/>
    <lineage>
        <taxon>unclassified sequences</taxon>
        <taxon>metagenomes</taxon>
        <taxon>ecological metagenomes</taxon>
    </lineage>
</organism>
<accession>A0A6J6C5N9</accession>
<keyword evidence="4" id="KW-0547">Nucleotide-binding</keyword>
<proteinExistence type="predicted"/>
<dbReference type="NCBIfam" id="TIGR01727">
    <property type="entry name" value="oligo_HPY"/>
    <property type="match status" value="1"/>
</dbReference>
<dbReference type="GO" id="GO:0016887">
    <property type="term" value="F:ATP hydrolysis activity"/>
    <property type="evidence" value="ECO:0007669"/>
    <property type="project" value="InterPro"/>
</dbReference>
<dbReference type="CDD" id="cd03257">
    <property type="entry name" value="ABC_NikE_OppD_transporters"/>
    <property type="match status" value="1"/>
</dbReference>
<dbReference type="FunFam" id="3.40.50.300:FF:000016">
    <property type="entry name" value="Oligopeptide ABC transporter ATP-binding component"/>
    <property type="match status" value="1"/>
</dbReference>
<gene>
    <name evidence="8" type="ORF">UFOPK1506_00101</name>
</gene>
<name>A0A6J6C5N9_9ZZZZ</name>
<evidence type="ECO:0000256" key="2">
    <source>
        <dbReference type="ARBA" id="ARBA00022448"/>
    </source>
</evidence>
<dbReference type="Pfam" id="PF08352">
    <property type="entry name" value="oligo_HPY"/>
    <property type="match status" value="1"/>
</dbReference>
<evidence type="ECO:0000256" key="3">
    <source>
        <dbReference type="ARBA" id="ARBA00022475"/>
    </source>
</evidence>
<dbReference type="PANTHER" id="PTHR43297">
    <property type="entry name" value="OLIGOPEPTIDE TRANSPORT ATP-BINDING PROTEIN APPD"/>
    <property type="match status" value="1"/>
</dbReference>
<dbReference type="InterPro" id="IPR013563">
    <property type="entry name" value="Oligopep_ABC_C"/>
</dbReference>